<dbReference type="Pfam" id="PF01041">
    <property type="entry name" value="DegT_DnrJ_EryC1"/>
    <property type="match status" value="1"/>
</dbReference>
<accession>A0A6P8BCV1</accession>
<dbReference type="PANTHER" id="PTHR30244:SF34">
    <property type="entry name" value="DTDP-4-AMINO-4,6-DIDEOXYGALACTOSE TRANSAMINASE"/>
    <property type="match status" value="1"/>
</dbReference>
<dbReference type="GO" id="GO:0030170">
    <property type="term" value="F:pyridoxal phosphate binding"/>
    <property type="evidence" value="ECO:0007669"/>
    <property type="project" value="TreeGrafter"/>
</dbReference>
<reference evidence="2" key="3">
    <citation type="submission" date="2025-08" db="UniProtKB">
        <authorList>
            <consortium name="RefSeq"/>
        </authorList>
    </citation>
    <scope>IDENTIFICATION</scope>
    <source>
        <strain evidence="2">NI907</strain>
    </source>
</reference>
<dbReference type="GO" id="GO:0000271">
    <property type="term" value="P:polysaccharide biosynthetic process"/>
    <property type="evidence" value="ECO:0007669"/>
    <property type="project" value="TreeGrafter"/>
</dbReference>
<dbReference type="GO" id="GO:0008483">
    <property type="term" value="F:transaminase activity"/>
    <property type="evidence" value="ECO:0007669"/>
    <property type="project" value="TreeGrafter"/>
</dbReference>
<dbReference type="Gene3D" id="3.90.1150.10">
    <property type="entry name" value="Aspartate Aminotransferase, domain 1"/>
    <property type="match status" value="1"/>
</dbReference>
<sequence>MAAVASTHHELAVLSGKPAFHASSPVPLIYTQGHGPNGDFSIVDAILGNEPNEESKSRASQQRFVAKILPGVEEGAGVSFRTQLQNRIGDFLGLNPDKSSVFCVTSGTNAIRAVLGAFRAMQRQDKTQKNEVIIPQTTVGATVESVIAMGFAPVFVAVDPNTWLLDSMATERAISEKTAAIMTVDWLGTQCNLDPFRNLADKYGIKLISDSAQSFGAGGKLPPAVDLADATIYSMGYPKVLTAGGSGGIIVWPKILTAQLECDGTGILRHETLTEMNAFQGLRALEALPTALARRSVAGELYRNLLTVVPGIAFQQVPEGLGTNHYQVSFTINPRAFGLNAQQLCQVIKAENVHCSADRMPCVAANPKFLPHGRVEGDDKQSRLLASNSVTLPISNVIGTETVQIICALVKLAHEKAQDILKAGNFKKPTQRIELPTASADLESKYRRQMVLPVLSNFSVHSKIILPHTYLLERSISIDELLMHFLERKQWSRGECVVQDIVVDAIVDGTFCVILARKSMATTSGTSGISVVLDESGSSATVTLVPEANGTLIIRKSAEGYGVDGNGAPWLRRQSLFLSNSTSARNTNMFVIPSKFNDLGSRVTLELPYIPSHSFGELVFANVGAKPLVAAMVDMLARMATSVWTEGQEVADLQFIEKAHFERMRRRVKIAREQDRVLDRILDQQTVMLNGKQLLGFDAVMDRLTNHPKMAEIGPTILNEIHGDLNIHNILSRLNPDEDEDLALIDPRGVPLLGDNLDKKFERGDYLYDISKLLFSLTGFSEIRKRLFNYAADGDSHWLTIAPHPGSDTMNEAAHLLIPELVANQTVRRWIESVEKRSVESFELRVRVGEAAHFVADCACALGRDTPWEIVPLFLLGLKKLNSVVDHLDNGSSSLLTEPKSKEVFASSVQPSADLGVAKIQRTLFKTDSAAAWPYDVLEISIKSESASMAQSLLRDLVGTYLPNRTVVHLSTDPLEEGHLLPYFRSPHRHLIVLIHPSRGTRGQTHMLAAAARRSTAFFRDNSFIQGDMDRLRIVHISSTGSSSRSQFTARSNDKLLSPGVFGISPLQLAVMQSVQLQFPKPGRWIVENDSFFLLSQNLAFSGDNLCLLAIKRPTSGSSSSWRVCIDKYEAASGKNGGLTVIKSFRNIHPHENGETLLRATTGMFVPHRLAQALVLKEDDYATRKSSLLFDLVLPRFMVKSEWVSLCHKRGYGVKSHLAWQNAAMFGNDFSELVELAHGGDGAFYHYGSDAEYHKMLAGVREDPRLNSLAYVGAAVNWLQATQARRAHSRPARGGE</sequence>
<dbReference type="Gene3D" id="3.40.640.10">
    <property type="entry name" value="Type I PLP-dependent aspartate aminotransferase-like (Major domain)"/>
    <property type="match status" value="1"/>
</dbReference>
<dbReference type="InterPro" id="IPR015421">
    <property type="entry name" value="PyrdxlP-dep_Trfase_major"/>
</dbReference>
<reference evidence="2" key="2">
    <citation type="submission" date="2019-10" db="EMBL/GenBank/DDBJ databases">
        <authorList>
            <consortium name="NCBI Genome Project"/>
        </authorList>
    </citation>
    <scope>NUCLEOTIDE SEQUENCE</scope>
    <source>
        <strain evidence="2">NI907</strain>
    </source>
</reference>
<evidence type="ECO:0000313" key="2">
    <source>
        <dbReference type="RefSeq" id="XP_030984889.1"/>
    </source>
</evidence>
<dbReference type="GeneID" id="41957704"/>
<gene>
    <name evidence="2" type="ORF">PgNI_02735</name>
</gene>
<dbReference type="InterPro" id="IPR000653">
    <property type="entry name" value="DegT/StrS_aminotransferase"/>
</dbReference>
<dbReference type="PANTHER" id="PTHR30244">
    <property type="entry name" value="TRANSAMINASE"/>
    <property type="match status" value="1"/>
</dbReference>
<proteinExistence type="predicted"/>
<dbReference type="KEGG" id="pgri:PgNI_02735"/>
<keyword evidence="1" id="KW-1185">Reference proteome</keyword>
<dbReference type="RefSeq" id="XP_030984889.1">
    <property type="nucleotide sequence ID" value="XM_031122793.1"/>
</dbReference>
<organism evidence="1 2">
    <name type="scientific">Pyricularia grisea</name>
    <name type="common">Crabgrass-specific blast fungus</name>
    <name type="synonym">Magnaporthe grisea</name>
    <dbReference type="NCBI Taxonomy" id="148305"/>
    <lineage>
        <taxon>Eukaryota</taxon>
        <taxon>Fungi</taxon>
        <taxon>Dikarya</taxon>
        <taxon>Ascomycota</taxon>
        <taxon>Pezizomycotina</taxon>
        <taxon>Sordariomycetes</taxon>
        <taxon>Sordariomycetidae</taxon>
        <taxon>Magnaporthales</taxon>
        <taxon>Pyriculariaceae</taxon>
        <taxon>Pyricularia</taxon>
    </lineage>
</organism>
<evidence type="ECO:0000313" key="1">
    <source>
        <dbReference type="Proteomes" id="UP000515153"/>
    </source>
</evidence>
<dbReference type="InterPro" id="IPR015424">
    <property type="entry name" value="PyrdxlP-dep_Trfase"/>
</dbReference>
<name>A0A6P8BCV1_PYRGI</name>
<protein>
    <submittedName>
        <fullName evidence="2">Uncharacterized protein</fullName>
    </submittedName>
</protein>
<dbReference type="Proteomes" id="UP000515153">
    <property type="component" value="Unplaced"/>
</dbReference>
<reference evidence="2" key="1">
    <citation type="journal article" date="2019" name="Mol. Biol. Evol.">
        <title>Blast fungal genomes show frequent chromosomal changes, gene gains and losses, and effector gene turnover.</title>
        <authorList>
            <person name="Gomez Luciano L.B."/>
            <person name="Jason Tsai I."/>
            <person name="Chuma I."/>
            <person name="Tosa Y."/>
            <person name="Chen Y.H."/>
            <person name="Li J.Y."/>
            <person name="Li M.Y."/>
            <person name="Jade Lu M.Y."/>
            <person name="Nakayashiki H."/>
            <person name="Li W.H."/>
        </authorList>
    </citation>
    <scope>NUCLEOTIDE SEQUENCE</scope>
    <source>
        <strain evidence="2">NI907</strain>
    </source>
</reference>
<dbReference type="InterPro" id="IPR015422">
    <property type="entry name" value="PyrdxlP-dep_Trfase_small"/>
</dbReference>
<dbReference type="SUPFAM" id="SSF53383">
    <property type="entry name" value="PLP-dependent transferases"/>
    <property type="match status" value="1"/>
</dbReference>